<protein>
    <submittedName>
        <fullName evidence="1">Uncharacterized protein</fullName>
    </submittedName>
</protein>
<proteinExistence type="predicted"/>
<dbReference type="EMBL" id="GBRH01201438">
    <property type="protein sequence ID" value="JAD96457.1"/>
    <property type="molecule type" value="Transcribed_RNA"/>
</dbReference>
<name>A0A0A9EK77_ARUDO</name>
<reference evidence="1" key="1">
    <citation type="submission" date="2014-09" db="EMBL/GenBank/DDBJ databases">
        <authorList>
            <person name="Magalhaes I.L.F."/>
            <person name="Oliveira U."/>
            <person name="Santos F.R."/>
            <person name="Vidigal T.H.D.A."/>
            <person name="Brescovit A.D."/>
            <person name="Santos A.J."/>
        </authorList>
    </citation>
    <scope>NUCLEOTIDE SEQUENCE</scope>
    <source>
        <tissue evidence="1">Shoot tissue taken approximately 20 cm above the soil surface</tissue>
    </source>
</reference>
<organism evidence="1">
    <name type="scientific">Arundo donax</name>
    <name type="common">Giant reed</name>
    <name type="synonym">Donax arundinaceus</name>
    <dbReference type="NCBI Taxonomy" id="35708"/>
    <lineage>
        <taxon>Eukaryota</taxon>
        <taxon>Viridiplantae</taxon>
        <taxon>Streptophyta</taxon>
        <taxon>Embryophyta</taxon>
        <taxon>Tracheophyta</taxon>
        <taxon>Spermatophyta</taxon>
        <taxon>Magnoliopsida</taxon>
        <taxon>Liliopsida</taxon>
        <taxon>Poales</taxon>
        <taxon>Poaceae</taxon>
        <taxon>PACMAD clade</taxon>
        <taxon>Arundinoideae</taxon>
        <taxon>Arundineae</taxon>
        <taxon>Arundo</taxon>
    </lineage>
</organism>
<evidence type="ECO:0000313" key="1">
    <source>
        <dbReference type="EMBL" id="JAD96457.1"/>
    </source>
</evidence>
<sequence>MGGGSVDPP</sequence>
<accession>A0A0A9EK77</accession>
<reference evidence="1" key="2">
    <citation type="journal article" date="2015" name="Data Brief">
        <title>Shoot transcriptome of the giant reed, Arundo donax.</title>
        <authorList>
            <person name="Barrero R.A."/>
            <person name="Guerrero F.D."/>
            <person name="Moolhuijzen P."/>
            <person name="Goolsby J.A."/>
            <person name="Tidwell J."/>
            <person name="Bellgard S.E."/>
            <person name="Bellgard M.I."/>
        </authorList>
    </citation>
    <scope>NUCLEOTIDE SEQUENCE</scope>
    <source>
        <tissue evidence="1">Shoot tissue taken approximately 20 cm above the soil surface</tissue>
    </source>
</reference>